<evidence type="ECO:0000313" key="3">
    <source>
        <dbReference type="EMBL" id="EKC74343.1"/>
    </source>
</evidence>
<dbReference type="Pfam" id="PF09992">
    <property type="entry name" value="NAGPA"/>
    <property type="match status" value="1"/>
</dbReference>
<dbReference type="InterPro" id="IPR018711">
    <property type="entry name" value="NAGPA"/>
</dbReference>
<accession>K1TWN5</accession>
<sequence>MKKNKKKSKIKLSKFTYFVIGLDFLVTVALVIIYTPIVSFKNFWIPTAMTTMSHRYLAYTLYSEKSVDDVMSANYIVGVNEKVNLNDIVIDTNGSKKHYTSKYEQEMFNKDPDNDVYKIIRIQEENFKGYLTVVYDPSDVDLAVPKKLGKMGQSVAKLCVENDGLVGINGGGFEDLDGWGNGSTPYGSIIKDGKLIWTHDGGSGGLIGFTKDHKMYLTNDAPAVAIKDGMEDAVEFGPFLIVNGKVATIKGDGGWGRAPRTVIAQRKDGVVLFLSIEGRLPGYSLGATMNDIIEVLLRYKAYNAANLDGGASTTMAVNGKLYNRPSAGKEYGGRTVSNAWIVTNKNNKKVPTVKK</sequence>
<dbReference type="EMBL" id="AJWZ01001249">
    <property type="protein sequence ID" value="EKC74343.1"/>
    <property type="molecule type" value="Genomic_DNA"/>
</dbReference>
<feature type="transmembrane region" description="Helical" evidence="1">
    <location>
        <begin position="12"/>
        <end position="34"/>
    </location>
</feature>
<dbReference type="PANTHER" id="PTHR40446:SF2">
    <property type="entry name" value="N-ACETYLGLUCOSAMINE-1-PHOSPHODIESTER ALPHA-N-ACETYLGLUCOSAMINIDASE"/>
    <property type="match status" value="1"/>
</dbReference>
<evidence type="ECO:0000259" key="2">
    <source>
        <dbReference type="Pfam" id="PF09992"/>
    </source>
</evidence>
<evidence type="ECO:0000256" key="1">
    <source>
        <dbReference type="SAM" id="Phobius"/>
    </source>
</evidence>
<feature type="domain" description="Phosphodiester glycosidase" evidence="2">
    <location>
        <begin position="166"/>
        <end position="343"/>
    </location>
</feature>
<dbReference type="AlphaFoldDB" id="K1TWN5"/>
<name>K1TWN5_9ZZZZ</name>
<keyword evidence="1" id="KW-0472">Membrane</keyword>
<organism evidence="3">
    <name type="scientific">human gut metagenome</name>
    <dbReference type="NCBI Taxonomy" id="408170"/>
    <lineage>
        <taxon>unclassified sequences</taxon>
        <taxon>metagenomes</taxon>
        <taxon>organismal metagenomes</taxon>
    </lineage>
</organism>
<proteinExistence type="predicted"/>
<gene>
    <name evidence="3" type="ORF">OBE_01920</name>
</gene>
<comment type="caution">
    <text evidence="3">The sequence shown here is derived from an EMBL/GenBank/DDBJ whole genome shotgun (WGS) entry which is preliminary data.</text>
</comment>
<dbReference type="PANTHER" id="PTHR40446">
    <property type="entry name" value="N-ACETYLGLUCOSAMINE-1-PHOSPHODIESTER ALPHA-N-ACETYLGLUCOSAMINIDASE"/>
    <property type="match status" value="1"/>
</dbReference>
<keyword evidence="1" id="KW-0812">Transmembrane</keyword>
<protein>
    <recommendedName>
        <fullName evidence="2">Phosphodiester glycosidase domain-containing protein</fullName>
    </recommendedName>
</protein>
<reference evidence="3" key="1">
    <citation type="journal article" date="2013" name="Environ. Microbiol.">
        <title>Microbiota from the distal guts of lean and obese adolescents exhibit partial functional redundancy besides clear differences in community structure.</title>
        <authorList>
            <person name="Ferrer M."/>
            <person name="Ruiz A."/>
            <person name="Lanza F."/>
            <person name="Haange S.B."/>
            <person name="Oberbach A."/>
            <person name="Till H."/>
            <person name="Bargiela R."/>
            <person name="Campoy C."/>
            <person name="Segura M.T."/>
            <person name="Richter M."/>
            <person name="von Bergen M."/>
            <person name="Seifert J."/>
            <person name="Suarez A."/>
        </authorList>
    </citation>
    <scope>NUCLEOTIDE SEQUENCE</scope>
</reference>
<keyword evidence="1" id="KW-1133">Transmembrane helix</keyword>